<dbReference type="Pfam" id="PF01554">
    <property type="entry name" value="MatE"/>
    <property type="match status" value="2"/>
</dbReference>
<evidence type="ECO:0000313" key="8">
    <source>
        <dbReference type="EMBL" id="EWM21589.1"/>
    </source>
</evidence>
<feature type="compositionally biased region" description="Gly residues" evidence="6">
    <location>
        <begin position="612"/>
        <end position="621"/>
    </location>
</feature>
<dbReference type="GO" id="GO:0015297">
    <property type="term" value="F:antiporter activity"/>
    <property type="evidence" value="ECO:0007669"/>
    <property type="project" value="InterPro"/>
</dbReference>
<evidence type="ECO:0000256" key="2">
    <source>
        <dbReference type="ARBA" id="ARBA00010199"/>
    </source>
</evidence>
<feature type="transmembrane region" description="Helical" evidence="7">
    <location>
        <begin position="499"/>
        <end position="517"/>
    </location>
</feature>
<evidence type="ECO:0000256" key="5">
    <source>
        <dbReference type="ARBA" id="ARBA00023136"/>
    </source>
</evidence>
<feature type="transmembrane region" description="Helical" evidence="7">
    <location>
        <begin position="529"/>
        <end position="545"/>
    </location>
</feature>
<feature type="transmembrane region" description="Helical" evidence="7">
    <location>
        <begin position="284"/>
        <end position="302"/>
    </location>
</feature>
<keyword evidence="3 7" id="KW-0812">Transmembrane</keyword>
<evidence type="ECO:0000256" key="3">
    <source>
        <dbReference type="ARBA" id="ARBA00022692"/>
    </source>
</evidence>
<name>W7TLJ7_9STRA</name>
<dbReference type="GO" id="GO:0042910">
    <property type="term" value="F:xenobiotic transmembrane transporter activity"/>
    <property type="evidence" value="ECO:0007669"/>
    <property type="project" value="InterPro"/>
</dbReference>
<organism evidence="8 9">
    <name type="scientific">Nannochloropsis gaditana</name>
    <dbReference type="NCBI Taxonomy" id="72520"/>
    <lineage>
        <taxon>Eukaryota</taxon>
        <taxon>Sar</taxon>
        <taxon>Stramenopiles</taxon>
        <taxon>Ochrophyta</taxon>
        <taxon>Eustigmatophyceae</taxon>
        <taxon>Eustigmatales</taxon>
        <taxon>Monodopsidaceae</taxon>
        <taxon>Nannochloropsis</taxon>
    </lineage>
</organism>
<feature type="transmembrane region" description="Helical" evidence="7">
    <location>
        <begin position="461"/>
        <end position="479"/>
    </location>
</feature>
<evidence type="ECO:0000313" key="9">
    <source>
        <dbReference type="Proteomes" id="UP000019335"/>
    </source>
</evidence>
<accession>W7TLJ7</accession>
<dbReference type="PANTHER" id="PTHR42893">
    <property type="entry name" value="PROTEIN DETOXIFICATION 44, CHLOROPLASTIC-RELATED"/>
    <property type="match status" value="1"/>
</dbReference>
<comment type="subcellular location">
    <subcellularLocation>
        <location evidence="1">Membrane</location>
        <topology evidence="1">Multi-pass membrane protein</topology>
    </subcellularLocation>
</comment>
<dbReference type="OrthoDB" id="423427at2759"/>
<feature type="transmembrane region" description="Helical" evidence="7">
    <location>
        <begin position="335"/>
        <end position="356"/>
    </location>
</feature>
<dbReference type="Proteomes" id="UP000019335">
    <property type="component" value="Unassembled WGS sequence"/>
</dbReference>
<evidence type="ECO:0000256" key="7">
    <source>
        <dbReference type="SAM" id="Phobius"/>
    </source>
</evidence>
<dbReference type="InterPro" id="IPR044644">
    <property type="entry name" value="DinF-like"/>
</dbReference>
<dbReference type="AlphaFoldDB" id="W7TLJ7"/>
<evidence type="ECO:0000256" key="1">
    <source>
        <dbReference type="ARBA" id="ARBA00004141"/>
    </source>
</evidence>
<keyword evidence="9" id="KW-1185">Reference proteome</keyword>
<dbReference type="EMBL" id="AZIL01002442">
    <property type="protein sequence ID" value="EWM21589.1"/>
    <property type="molecule type" value="Genomic_DNA"/>
</dbReference>
<proteinExistence type="inferred from homology"/>
<gene>
    <name evidence="8" type="ORF">Naga_100012g25</name>
</gene>
<feature type="transmembrane region" description="Helical" evidence="7">
    <location>
        <begin position="234"/>
        <end position="252"/>
    </location>
</feature>
<dbReference type="NCBIfam" id="TIGR00797">
    <property type="entry name" value="matE"/>
    <property type="match status" value="1"/>
</dbReference>
<feature type="transmembrane region" description="Helical" evidence="7">
    <location>
        <begin position="557"/>
        <end position="578"/>
    </location>
</feature>
<dbReference type="PANTHER" id="PTHR42893:SF9">
    <property type="entry name" value="PROTEIN DETOXIFICATION 46, CHLOROPLASTIC"/>
    <property type="match status" value="1"/>
</dbReference>
<comment type="similarity">
    <text evidence="2">Belongs to the multi antimicrobial extrusion (MATE) (TC 2.A.66.1) family.</text>
</comment>
<feature type="transmembrane region" description="Helical" evidence="7">
    <location>
        <begin position="203"/>
        <end position="222"/>
    </location>
</feature>
<evidence type="ECO:0000256" key="6">
    <source>
        <dbReference type="SAM" id="MobiDB-lite"/>
    </source>
</evidence>
<evidence type="ECO:0000256" key="4">
    <source>
        <dbReference type="ARBA" id="ARBA00022989"/>
    </source>
</evidence>
<sequence length="621" mass="65742">MTVLQYYSRRILSTGETPVLWVVDATTQSFSGFLRKQLCSESMKEHHLAIRASTLACLFCVTGAFTNLHLRNAPRGRISPSLTTFPSRLHVSAPSSFRRSGKHCVFAGSIAPAAPDDFEDGLPPDIHTATPDTDSPTSTPFQRIADSKQAVPTLAALLRFTIPTLGIWLAGPIMSLVDTSVVGLSSDLELAGMGPATNLCDSFIYLFTFLAVATTNLLAGALADGDEAKSQTVVSHALAIALGAGILVMLVIEFAGKRMLAATIGADGPLLIPVALKYTNIRALGAPFVLVGMVAQSSLLGAKDSVTPLLVTLGAGAINLILDMTLVSFGKCGIAGAAAATVVAEIVGTVVLLRALKRAQGPRRFYPFIALSSPLKDIAKFFTFAGPVFFALFGKSLCYTSLGIAAQMMGAVPLAAHQVMLRCFFFFTTFGDSLSTTAQAFLPGFLVDDNKLAIGKVVRRLVSISLGVGGLNAMLAGLLPSFFPGLFTTSAAIVGQMHLIAPWLSLCLLAHACTMALEGTLLAERELRFLASSYAINTLLVLVGLRRLQHVAAGIQGVWACLLYFQVSRCIIFALRLLSKHGLLQRARRRASRMFESLGGRTRGHGGDDPRIGGGGLSVVD</sequence>
<reference evidence="8 9" key="1">
    <citation type="journal article" date="2014" name="Mol. Plant">
        <title>Chromosome Scale Genome Assembly and Transcriptome Profiling of Nannochloropsis gaditana in Nitrogen Depletion.</title>
        <authorList>
            <person name="Corteggiani Carpinelli E."/>
            <person name="Telatin A."/>
            <person name="Vitulo N."/>
            <person name="Forcato C."/>
            <person name="D'Angelo M."/>
            <person name="Schiavon R."/>
            <person name="Vezzi A."/>
            <person name="Giacometti G.M."/>
            <person name="Morosinotto T."/>
            <person name="Valle G."/>
        </authorList>
    </citation>
    <scope>NUCLEOTIDE SEQUENCE [LARGE SCALE GENOMIC DNA]</scope>
    <source>
        <strain evidence="8 9">B-31</strain>
    </source>
</reference>
<feature type="region of interest" description="Disordered" evidence="6">
    <location>
        <begin position="598"/>
        <end position="621"/>
    </location>
</feature>
<comment type="caution">
    <text evidence="8">The sequence shown here is derived from an EMBL/GenBank/DDBJ whole genome shotgun (WGS) entry which is preliminary data.</text>
</comment>
<dbReference type="InterPro" id="IPR002528">
    <property type="entry name" value="MATE_fam"/>
</dbReference>
<dbReference type="GO" id="GO:0016020">
    <property type="term" value="C:membrane"/>
    <property type="evidence" value="ECO:0007669"/>
    <property type="project" value="UniProtKB-SubCell"/>
</dbReference>
<keyword evidence="4 7" id="KW-1133">Transmembrane helix</keyword>
<feature type="transmembrane region" description="Helical" evidence="7">
    <location>
        <begin position="309"/>
        <end position="329"/>
    </location>
</feature>
<keyword evidence="5 7" id="KW-0472">Membrane</keyword>
<protein>
    <submittedName>
        <fullName evidence="8">Dna-damage-inducible protein</fullName>
    </submittedName>
</protein>